<evidence type="ECO:0000313" key="1">
    <source>
        <dbReference type="EMBL" id="QUC67000.1"/>
    </source>
</evidence>
<name>A0AC61MWA4_9FIRM</name>
<reference evidence="1" key="1">
    <citation type="submission" date="2021-01" db="EMBL/GenBank/DDBJ databases">
        <title>Complete genome sequence of Clostridiales bacterium R-7.</title>
        <authorList>
            <person name="Mahoney-Kurpe S.C."/>
            <person name="Palevich N."/>
            <person name="Koike S."/>
            <person name="Moon C.D."/>
            <person name="Attwood G.T."/>
        </authorList>
    </citation>
    <scope>NUCLEOTIDE SEQUENCE</scope>
    <source>
        <strain evidence="1">R-7</strain>
    </source>
</reference>
<proteinExistence type="predicted"/>
<evidence type="ECO:0000313" key="2">
    <source>
        <dbReference type="Proteomes" id="UP000682782"/>
    </source>
</evidence>
<gene>
    <name evidence="1" type="ORF">JYE49_14380</name>
</gene>
<dbReference type="Proteomes" id="UP000682782">
    <property type="component" value="Chromosome"/>
</dbReference>
<organism evidence="1 2">
    <name type="scientific">Aristaeella hokkaidonensis</name>
    <dbReference type="NCBI Taxonomy" id="3046382"/>
    <lineage>
        <taxon>Bacteria</taxon>
        <taxon>Bacillati</taxon>
        <taxon>Bacillota</taxon>
        <taxon>Clostridia</taxon>
        <taxon>Eubacteriales</taxon>
        <taxon>Aristaeellaceae</taxon>
        <taxon>Aristaeella</taxon>
    </lineage>
</organism>
<sequence length="292" mass="32385">MEQNYVFMTDSDSDLPFHLKQQYDIPVVYMPYALDGREFFDDLGQMLDHKSYFTAMRNGAVPVTSALNEASYMDYFEPILKEGKDLLFVAFSSKLSCTLQAVYSAREKLLEEYPERKFIVVDTLRISGPMTLLVLKAHELYRAGKSIEEVAGWLEENKLRAQAYFIVDDLKYLKRGGRISATAATVGTMLDLKPIISEAADGTLAASDKIRGHKKAIAFIVDKMLEYAPDPEESPIIVLNADCIEDAQRTKALVEQKLPGANVMIENVGPVIGAHAGPGTIALCFIGTKTQA</sequence>
<keyword evidence="2" id="KW-1185">Reference proteome</keyword>
<protein>
    <submittedName>
        <fullName evidence="1">DegV family protein</fullName>
    </submittedName>
</protein>
<accession>A0AC61MWA4</accession>
<dbReference type="EMBL" id="CP068393">
    <property type="protein sequence ID" value="QUC67000.1"/>
    <property type="molecule type" value="Genomic_DNA"/>
</dbReference>